<dbReference type="RefSeq" id="WP_225234168.1">
    <property type="nucleotide sequence ID" value="NZ_JBAPLV010000006.1"/>
</dbReference>
<feature type="compositionally biased region" description="Basic and acidic residues" evidence="1">
    <location>
        <begin position="163"/>
        <end position="178"/>
    </location>
</feature>
<organism evidence="2 3">
    <name type="scientific">Klenkia terrae</name>
    <dbReference type="NCBI Taxonomy" id="1052259"/>
    <lineage>
        <taxon>Bacteria</taxon>
        <taxon>Bacillati</taxon>
        <taxon>Actinomycetota</taxon>
        <taxon>Actinomycetes</taxon>
        <taxon>Geodermatophilales</taxon>
        <taxon>Geodermatophilaceae</taxon>
        <taxon>Klenkia</taxon>
    </lineage>
</organism>
<comment type="caution">
    <text evidence="2">The sequence shown here is derived from an EMBL/GenBank/DDBJ whole genome shotgun (WGS) entry which is preliminary data.</text>
</comment>
<dbReference type="Proteomes" id="UP001373496">
    <property type="component" value="Unassembled WGS sequence"/>
</dbReference>
<name>A0ABU8E648_9ACTN</name>
<feature type="region of interest" description="Disordered" evidence="1">
    <location>
        <begin position="136"/>
        <end position="178"/>
    </location>
</feature>
<gene>
    <name evidence="2" type="ORF">UXQ13_07515</name>
</gene>
<evidence type="ECO:0000256" key="1">
    <source>
        <dbReference type="SAM" id="MobiDB-lite"/>
    </source>
</evidence>
<proteinExistence type="predicted"/>
<evidence type="ECO:0000313" key="2">
    <source>
        <dbReference type="EMBL" id="MEI4278311.1"/>
    </source>
</evidence>
<protein>
    <submittedName>
        <fullName evidence="2">Uncharacterized protein</fullName>
    </submittedName>
</protein>
<reference evidence="2 3" key="1">
    <citation type="submission" date="2024-03" db="EMBL/GenBank/DDBJ databases">
        <title>Draft genome sequence of Klenkia terrae.</title>
        <authorList>
            <person name="Duangmal K."/>
            <person name="Chantavorakit T."/>
        </authorList>
    </citation>
    <scope>NUCLEOTIDE SEQUENCE [LARGE SCALE GENOMIC DNA]</scope>
    <source>
        <strain evidence="2 3">JCM 17786</strain>
    </source>
</reference>
<dbReference type="EMBL" id="JBAPLV010000006">
    <property type="protein sequence ID" value="MEI4278311.1"/>
    <property type="molecule type" value="Genomic_DNA"/>
</dbReference>
<sequence length="271" mass="27910">MSESTDVDADVVLEFASRLHARAADVATATSSLQLPIAGAGLGGSGMQESVVAAGAYSAATQATARFLRDVHDGLLSLSYVAATAAAHYRAGDAEQAVSMAAVDAAFAPATGQTSITSRRADAAAQAERVAHEALRAQNQVDGTRPPLPPDPEQQRFGNQLDAGRRPGTADDRYSRPADAVAAHDDQIGDDGVLAEARYDPAGDHDEALRTAERLTAQHGIPYTAVVDDHGVSEVVQADPDDVPAAEPDTDVVQEHDQQATDLAAALGGAG</sequence>
<evidence type="ECO:0000313" key="3">
    <source>
        <dbReference type="Proteomes" id="UP001373496"/>
    </source>
</evidence>
<keyword evidence="3" id="KW-1185">Reference proteome</keyword>
<accession>A0ABU8E648</accession>